<feature type="compositionally biased region" description="Polar residues" evidence="2">
    <location>
        <begin position="1009"/>
        <end position="1032"/>
    </location>
</feature>
<dbReference type="AlphaFoldDB" id="A0A8T1VBR1"/>
<protein>
    <submittedName>
        <fullName evidence="3">Uncharacterized protein</fullName>
    </submittedName>
</protein>
<organism evidence="3 4">
    <name type="scientific">Phytophthora pseudosyringae</name>
    <dbReference type="NCBI Taxonomy" id="221518"/>
    <lineage>
        <taxon>Eukaryota</taxon>
        <taxon>Sar</taxon>
        <taxon>Stramenopiles</taxon>
        <taxon>Oomycota</taxon>
        <taxon>Peronosporomycetes</taxon>
        <taxon>Peronosporales</taxon>
        <taxon>Peronosporaceae</taxon>
        <taxon>Phytophthora</taxon>
    </lineage>
</organism>
<feature type="compositionally biased region" description="Low complexity" evidence="2">
    <location>
        <begin position="967"/>
        <end position="979"/>
    </location>
</feature>
<dbReference type="OrthoDB" id="72741at2759"/>
<sequence length="1278" mass="142185">MQVEAQRQRPHVKRWPDGGRRAYMTPESDELVPKEEKQTQTELGLVSAGRTRFVTPRLVLGKEDTPFAKAFAGLCHLIRSPAWKSSLLVVLGHDPEKRRDELERKIREDEASEAIDGALRVFFDSVLAPLLQERETAHVNTIHECVQQELQAQQRVIQNQQQRLTQLTEQIEDWEKQVSHLKGKVDRRVAESNALRKEQYRQLLMLRDIMGKQGSEPGALSALNEAIATVLAGKQHEPVPAPETAQSKKDPDQFKAPGRGSMAVNANAQVLHREKEKWEQRAREASSQCQELRDQLARLTQENLTHRESEAVPWFLHAENAAAERQRIADAVGSYQGTWEDIGDALAELLNNDILWAAVEQSARRGSKRRTARGLEAVLAQLDSWTQPPSSKEETASDNGEEDPALPQFGRKHSTFAELGRLIPCRACNGVGHVQGDADANDADSYLRKTLEQVLELKTQLENATTKTLTLEGQLQLTHMQAEQLQETLHQAELVKASAVDSCLQTDLDDEEGLDLDEIMRSAYDQDTPATDTPRARSRQNRRNTQYEHLIVELKSTLADKDEGLAGSRRALDVAQARTASLQRALQKEKDTHAQELAMLKTSLSFSLKTRNTKIEERQAAVKLLLKKFAKKVPQQLRAVKQMGMSLLPPTQESKHGEEDDDSDDDKDASSSTNSMLVETNAGEQGEVKRMETMIQRYAEDVVRVRKEHETQQELLKKAEAEIAEEDTKRSRTNSISQGNLVVSLASHPRDLFKALSTAQGDMLKLRRASQRSSALQTDRLLTLTTHLGHMSEELCTVRKRNLAELEFWKLECEKLQNANKALEAEQQIFRKQLQEARHEEQLLLGEASSRLCSMCEKHKKRLLQISNELMNQTQTSRTDPEVEVPAPSTLTSSEQNLVSNALLDLESIYSGMTAAKQQLARELVVTHLNSALSPRSTRRTTVAISRPGSKEAKSNNQGATVKDGGSPVSTRSTPSSPRKIFASPKGSKSSRQLKKTAELSDGKPKASPSPTRVNQESPAPVSVVNNDNAGSETAHERTSLTLHRKTLVQEILEGGGFSLTKHGLAQTSEVPNTDLTLENNADSDNNADVNTNHPASNAPDDSSSGLEELEPQDVPVFDDKEDLLTLNTEDPAFMSDSNDIVRDPEVIQQLRLLINQSSAAKERVAATGWQILVFRLLYLAGTHRLGQLKATADRRAKIQADGTLGSTNYKINSMCDAMARIVQQRKAALDAALSARDISRRDLKKSQAHVMTRNSPSMVPKLAATKLIDLLFLINCS</sequence>
<keyword evidence="1" id="KW-0175">Coiled coil</keyword>
<feature type="compositionally biased region" description="Polar residues" evidence="2">
    <location>
        <begin position="1094"/>
        <end position="1106"/>
    </location>
</feature>
<feature type="compositionally biased region" description="Low complexity" evidence="2">
    <location>
        <begin position="1080"/>
        <end position="1093"/>
    </location>
</feature>
<feature type="region of interest" description="Disordered" evidence="2">
    <location>
        <begin position="235"/>
        <end position="262"/>
    </location>
</feature>
<comment type="caution">
    <text evidence="3">The sequence shown here is derived from an EMBL/GenBank/DDBJ whole genome shotgun (WGS) entry which is preliminary data.</text>
</comment>
<keyword evidence="4" id="KW-1185">Reference proteome</keyword>
<evidence type="ECO:0000256" key="2">
    <source>
        <dbReference type="SAM" id="MobiDB-lite"/>
    </source>
</evidence>
<feature type="compositionally biased region" description="Polar residues" evidence="2">
    <location>
        <begin position="932"/>
        <end position="944"/>
    </location>
</feature>
<accession>A0A8T1VBR1</accession>
<dbReference type="Proteomes" id="UP000694044">
    <property type="component" value="Unassembled WGS sequence"/>
</dbReference>
<feature type="coiled-coil region" evidence="1">
    <location>
        <begin position="268"/>
        <end position="309"/>
    </location>
</feature>
<feature type="region of interest" description="Disordered" evidence="2">
    <location>
        <begin position="1070"/>
        <end position="1109"/>
    </location>
</feature>
<name>A0A8T1VBR1_9STRA</name>
<dbReference type="EMBL" id="JAGDFM010000429">
    <property type="protein sequence ID" value="KAG7378376.1"/>
    <property type="molecule type" value="Genomic_DNA"/>
</dbReference>
<feature type="region of interest" description="Disordered" evidence="2">
    <location>
        <begin position="1"/>
        <end position="37"/>
    </location>
</feature>
<evidence type="ECO:0000313" key="4">
    <source>
        <dbReference type="Proteomes" id="UP000694044"/>
    </source>
</evidence>
<evidence type="ECO:0000313" key="3">
    <source>
        <dbReference type="EMBL" id="KAG7378376.1"/>
    </source>
</evidence>
<feature type="region of interest" description="Disordered" evidence="2">
    <location>
        <begin position="643"/>
        <end position="690"/>
    </location>
</feature>
<feature type="compositionally biased region" description="Polar residues" evidence="2">
    <location>
        <begin position="1070"/>
        <end position="1079"/>
    </location>
</feature>
<feature type="region of interest" description="Disordered" evidence="2">
    <location>
        <begin position="380"/>
        <end position="408"/>
    </location>
</feature>
<feature type="coiled-coil region" evidence="1">
    <location>
        <begin position="799"/>
        <end position="840"/>
    </location>
</feature>
<evidence type="ECO:0000256" key="1">
    <source>
        <dbReference type="SAM" id="Coils"/>
    </source>
</evidence>
<reference evidence="3" key="1">
    <citation type="submission" date="2021-02" db="EMBL/GenBank/DDBJ databases">
        <authorList>
            <person name="Palmer J.M."/>
        </authorList>
    </citation>
    <scope>NUCLEOTIDE SEQUENCE</scope>
    <source>
        <strain evidence="3">SCRP734</strain>
    </source>
</reference>
<feature type="coiled-coil region" evidence="1">
    <location>
        <begin position="143"/>
        <end position="184"/>
    </location>
</feature>
<feature type="region of interest" description="Disordered" evidence="2">
    <location>
        <begin position="932"/>
        <end position="1042"/>
    </location>
</feature>
<gene>
    <name evidence="3" type="ORF">PHYPSEUDO_010157</name>
</gene>
<feature type="compositionally biased region" description="Basic and acidic residues" evidence="2">
    <location>
        <begin position="996"/>
        <end position="1005"/>
    </location>
</feature>
<feature type="region of interest" description="Disordered" evidence="2">
    <location>
        <begin position="522"/>
        <end position="544"/>
    </location>
</feature>
<proteinExistence type="predicted"/>
<feature type="region of interest" description="Disordered" evidence="2">
    <location>
        <begin position="873"/>
        <end position="892"/>
    </location>
</feature>